<dbReference type="OrthoDB" id="8190653at2759"/>
<dbReference type="Proteomes" id="UP000516988">
    <property type="component" value="Unassembled WGS sequence"/>
</dbReference>
<evidence type="ECO:0000256" key="1">
    <source>
        <dbReference type="ARBA" id="ARBA00004651"/>
    </source>
</evidence>
<feature type="non-terminal residue" evidence="8">
    <location>
        <position position="380"/>
    </location>
</feature>
<feature type="transmembrane region" description="Helical" evidence="7">
    <location>
        <begin position="233"/>
        <end position="250"/>
    </location>
</feature>
<feature type="transmembrane region" description="Helical" evidence="7">
    <location>
        <begin position="9"/>
        <end position="29"/>
    </location>
</feature>
<protein>
    <recommendedName>
        <fullName evidence="7">XK-related protein</fullName>
    </recommendedName>
</protein>
<organism evidence="8 9">
    <name type="scientific">Steatornis caripensis</name>
    <name type="common">Oilbird</name>
    <dbReference type="NCBI Taxonomy" id="48435"/>
    <lineage>
        <taxon>Eukaryota</taxon>
        <taxon>Metazoa</taxon>
        <taxon>Chordata</taxon>
        <taxon>Craniata</taxon>
        <taxon>Vertebrata</taxon>
        <taxon>Euteleostomi</taxon>
        <taxon>Archelosauria</taxon>
        <taxon>Archosauria</taxon>
        <taxon>Dinosauria</taxon>
        <taxon>Saurischia</taxon>
        <taxon>Theropoda</taxon>
        <taxon>Coelurosauria</taxon>
        <taxon>Aves</taxon>
        <taxon>Neognathae</taxon>
        <taxon>Neoaves</taxon>
        <taxon>Strisores</taxon>
        <taxon>Caprimulgiformes</taxon>
        <taxon>Steatornithidae</taxon>
        <taxon>Steatornis</taxon>
    </lineage>
</organism>
<proteinExistence type="inferred from homology"/>
<reference evidence="8 9" key="1">
    <citation type="submission" date="2019-09" db="EMBL/GenBank/DDBJ databases">
        <title>Bird 10,000 Genomes (B10K) Project - Family phase.</title>
        <authorList>
            <person name="Zhang G."/>
        </authorList>
    </citation>
    <scope>NUCLEOTIDE SEQUENCE [LARGE SCALE GENOMIC DNA]</scope>
    <source>
        <strain evidence="8">OUT-0004</strain>
    </source>
</reference>
<keyword evidence="3" id="KW-1003">Cell membrane</keyword>
<evidence type="ECO:0000313" key="9">
    <source>
        <dbReference type="Proteomes" id="UP000516988"/>
    </source>
</evidence>
<evidence type="ECO:0000256" key="6">
    <source>
        <dbReference type="ARBA" id="ARBA00023136"/>
    </source>
</evidence>
<evidence type="ECO:0000256" key="5">
    <source>
        <dbReference type="ARBA" id="ARBA00022989"/>
    </source>
</evidence>
<evidence type="ECO:0000256" key="7">
    <source>
        <dbReference type="RuleBase" id="RU910716"/>
    </source>
</evidence>
<dbReference type="PANTHER" id="PTHR16024">
    <property type="entry name" value="XK-RELATED PROTEIN"/>
    <property type="match status" value="1"/>
</dbReference>
<feature type="transmembrane region" description="Helical" evidence="7">
    <location>
        <begin position="291"/>
        <end position="309"/>
    </location>
</feature>
<feature type="non-terminal residue" evidence="8">
    <location>
        <position position="1"/>
    </location>
</feature>
<evidence type="ECO:0000256" key="3">
    <source>
        <dbReference type="ARBA" id="ARBA00022475"/>
    </source>
</evidence>
<sequence length="380" mass="44394">IMKFTKQNFLVLVVGIIIYVVDIGVDFWVASKYFCQGQYSWSILILCFRGLSSLITQIFSYEWFKNDWEVTDTWKPKWIFLVHLFQCGIFIRYWFALKYGCQAAFKQNSSGDVSETDPPNFIQKQAIDVVTDINMLRVFKTFLETTPQVVVQIYIFMEHDKNSFWQRAAIIMSFCGISISTVDYQISLRKSLPDKDEFPVLSKFVYLLYKLLTIASWVLSISLITLLSVRSSAILLIFLWICGFAWTLKQHTTFCKSKKVEYLYRTVVGIILIFTFFNIKGRKTKVCISIYYATHTVLTLGIVFVYMFWKPSVIKEIHFTIVSMLTILSLVLGIIFLIVYYRCFHPTAYCRPRVCSDEVDGEARERDRVGAGRFQNFIMQ</sequence>
<name>A0A7K6WKX0_STECA</name>
<evidence type="ECO:0000313" key="8">
    <source>
        <dbReference type="EMBL" id="NWX47248.1"/>
    </source>
</evidence>
<dbReference type="InterPro" id="IPR018629">
    <property type="entry name" value="XK-rel"/>
</dbReference>
<dbReference type="PANTHER" id="PTHR16024:SF13">
    <property type="entry name" value="XK-RELATED PROTEIN 9"/>
    <property type="match status" value="1"/>
</dbReference>
<feature type="transmembrane region" description="Helical" evidence="7">
    <location>
        <begin position="321"/>
        <end position="341"/>
    </location>
</feature>
<feature type="transmembrane region" description="Helical" evidence="7">
    <location>
        <begin position="262"/>
        <end position="279"/>
    </location>
</feature>
<dbReference type="AlphaFoldDB" id="A0A7K6WKX0"/>
<gene>
    <name evidence="8" type="primary">Xkr9</name>
    <name evidence="8" type="ORF">STECAR_R08890</name>
</gene>
<feature type="transmembrane region" description="Helical" evidence="7">
    <location>
        <begin position="41"/>
        <end position="64"/>
    </location>
</feature>
<keyword evidence="9" id="KW-1185">Reference proteome</keyword>
<comment type="subcellular location">
    <subcellularLocation>
        <location evidence="1">Cell membrane</location>
        <topology evidence="1">Multi-pass membrane protein</topology>
    </subcellularLocation>
    <subcellularLocation>
        <location evidence="7">Membrane</location>
        <topology evidence="7">Multi-pass membrane protein</topology>
    </subcellularLocation>
</comment>
<accession>A0A7K6WKX0</accession>
<evidence type="ECO:0000256" key="4">
    <source>
        <dbReference type="ARBA" id="ARBA00022692"/>
    </source>
</evidence>
<keyword evidence="4 7" id="KW-0812">Transmembrane</keyword>
<evidence type="ECO:0000256" key="2">
    <source>
        <dbReference type="ARBA" id="ARBA00008789"/>
    </source>
</evidence>
<feature type="transmembrane region" description="Helical" evidence="7">
    <location>
        <begin position="164"/>
        <end position="186"/>
    </location>
</feature>
<keyword evidence="6 7" id="KW-0472">Membrane</keyword>
<dbReference type="Pfam" id="PF09815">
    <property type="entry name" value="XK-related"/>
    <property type="match status" value="1"/>
</dbReference>
<dbReference type="EMBL" id="VZSC01011996">
    <property type="protein sequence ID" value="NWX47248.1"/>
    <property type="molecule type" value="Genomic_DNA"/>
</dbReference>
<feature type="transmembrane region" description="Helical" evidence="7">
    <location>
        <begin position="76"/>
        <end position="95"/>
    </location>
</feature>
<keyword evidence="5 7" id="KW-1133">Transmembrane helix</keyword>
<dbReference type="GO" id="GO:0005886">
    <property type="term" value="C:plasma membrane"/>
    <property type="evidence" value="ECO:0007669"/>
    <property type="project" value="UniProtKB-SubCell"/>
</dbReference>
<dbReference type="InterPro" id="IPR050895">
    <property type="entry name" value="XK-related_scramblase"/>
</dbReference>
<feature type="transmembrane region" description="Helical" evidence="7">
    <location>
        <begin position="207"/>
        <end position="227"/>
    </location>
</feature>
<comment type="caution">
    <text evidence="8">The sequence shown here is derived from an EMBL/GenBank/DDBJ whole genome shotgun (WGS) entry which is preliminary data.</text>
</comment>
<comment type="similarity">
    <text evidence="2 7">Belongs to the XK family.</text>
</comment>